<protein>
    <submittedName>
        <fullName evidence="4">Tetratricopeptide repeat protein</fullName>
    </submittedName>
</protein>
<evidence type="ECO:0000313" key="4">
    <source>
        <dbReference type="EMBL" id="MBO8470697.1"/>
    </source>
</evidence>
<dbReference type="SUPFAM" id="SSF81901">
    <property type="entry name" value="HCP-like"/>
    <property type="match status" value="1"/>
</dbReference>
<feature type="repeat" description="TPR" evidence="3">
    <location>
        <begin position="651"/>
        <end position="684"/>
    </location>
</feature>
<accession>A0A9D9IDZ8</accession>
<dbReference type="Gene3D" id="1.25.40.10">
    <property type="entry name" value="Tetratricopeptide repeat domain"/>
    <property type="match status" value="7"/>
</dbReference>
<evidence type="ECO:0000256" key="3">
    <source>
        <dbReference type="PROSITE-ProRule" id="PRU00339"/>
    </source>
</evidence>
<dbReference type="EMBL" id="JADIMB010000041">
    <property type="protein sequence ID" value="MBO8470697.1"/>
    <property type="molecule type" value="Genomic_DNA"/>
</dbReference>
<dbReference type="Pfam" id="PF13432">
    <property type="entry name" value="TPR_16"/>
    <property type="match status" value="2"/>
</dbReference>
<reference evidence="4" key="2">
    <citation type="journal article" date="2021" name="PeerJ">
        <title>Extensive microbial diversity within the chicken gut microbiome revealed by metagenomics and culture.</title>
        <authorList>
            <person name="Gilroy R."/>
            <person name="Ravi A."/>
            <person name="Getino M."/>
            <person name="Pursley I."/>
            <person name="Horton D.L."/>
            <person name="Alikhan N.F."/>
            <person name="Baker D."/>
            <person name="Gharbi K."/>
            <person name="Hall N."/>
            <person name="Watson M."/>
            <person name="Adriaenssens E.M."/>
            <person name="Foster-Nyarko E."/>
            <person name="Jarju S."/>
            <person name="Secka A."/>
            <person name="Antonio M."/>
            <person name="Oren A."/>
            <person name="Chaudhuri R.R."/>
            <person name="La Ragione R."/>
            <person name="Hildebrand F."/>
            <person name="Pallen M.J."/>
        </authorList>
    </citation>
    <scope>NUCLEOTIDE SEQUENCE</scope>
    <source>
        <strain evidence="4">B2-22910</strain>
    </source>
</reference>
<keyword evidence="2 3" id="KW-0802">TPR repeat</keyword>
<dbReference type="Pfam" id="PF13174">
    <property type="entry name" value="TPR_6"/>
    <property type="match status" value="2"/>
</dbReference>
<dbReference type="InterPro" id="IPR019734">
    <property type="entry name" value="TPR_rpt"/>
</dbReference>
<dbReference type="InterPro" id="IPR011990">
    <property type="entry name" value="TPR-like_helical_dom_sf"/>
</dbReference>
<evidence type="ECO:0000256" key="1">
    <source>
        <dbReference type="ARBA" id="ARBA00022737"/>
    </source>
</evidence>
<dbReference type="Proteomes" id="UP000823603">
    <property type="component" value="Unassembled WGS sequence"/>
</dbReference>
<keyword evidence="1" id="KW-0677">Repeat</keyword>
<comment type="caution">
    <text evidence="4">The sequence shown here is derived from an EMBL/GenBank/DDBJ whole genome shotgun (WGS) entry which is preliminary data.</text>
</comment>
<evidence type="ECO:0000313" key="5">
    <source>
        <dbReference type="Proteomes" id="UP000823603"/>
    </source>
</evidence>
<evidence type="ECO:0000256" key="2">
    <source>
        <dbReference type="ARBA" id="ARBA00022803"/>
    </source>
</evidence>
<dbReference type="PROSITE" id="PS50005">
    <property type="entry name" value="TPR"/>
    <property type="match status" value="1"/>
</dbReference>
<dbReference type="AlphaFoldDB" id="A0A9D9IDZ8"/>
<dbReference type="PANTHER" id="PTHR45586">
    <property type="entry name" value="TPR REPEAT-CONTAINING PROTEIN PA4667"/>
    <property type="match status" value="1"/>
</dbReference>
<organism evidence="4 5">
    <name type="scientific">Candidatus Cryptobacteroides faecavium</name>
    <dbReference type="NCBI Taxonomy" id="2840762"/>
    <lineage>
        <taxon>Bacteria</taxon>
        <taxon>Pseudomonadati</taxon>
        <taxon>Bacteroidota</taxon>
        <taxon>Bacteroidia</taxon>
        <taxon>Bacteroidales</taxon>
        <taxon>Candidatus Cryptobacteroides</taxon>
    </lineage>
</organism>
<name>A0A9D9IDZ8_9BACT</name>
<dbReference type="InterPro" id="IPR006597">
    <property type="entry name" value="Sel1-like"/>
</dbReference>
<dbReference type="SMART" id="SM00671">
    <property type="entry name" value="SEL1"/>
    <property type="match status" value="4"/>
</dbReference>
<dbReference type="PANTHER" id="PTHR45586:SF1">
    <property type="entry name" value="LIPOPOLYSACCHARIDE ASSEMBLY PROTEIN B"/>
    <property type="match status" value="1"/>
</dbReference>
<gene>
    <name evidence="4" type="ORF">IAB82_02750</name>
</gene>
<sequence>MTRSGFVALCLAVFISLPYVRMDAHEARYAGAAAETAKEDFRHAVMLFDRGMYDRAMVIFDALAEKNDDYQAEGYSVLCQILLQTGDCGHRVREYAGRYPYSWLLPQIRYRYALDLFDKDDYEGAAAEFAMISRARLHRDQADEFLFKRAYCDFSLGDYDRAYLRFKDIDGRPLSDYTAPARYAAGYICYSRKNFGEALEWFSKSVTDSRFSAMSSYYLMECRFMLGDHRAVCDMGPEMLDKVPQERRPHLVRMISESWLVLGDAEKARYWFDQNKETSELRTRNDYFYAGSVLYAVDDYQGAIDKYSMMTDRTDSIGQIANYQMGYCYIQTKNKVAAMDAFRDAAMADYSAAIAEDAYFNYAKLAFDLNSDTSIFNDYLRKYGDVDRGDRINNYIAVAALYGRDYETAIDAYGKIDEMDSKMTVNYMKANYLRASQLIADGSYRDAVPYLKAAAYYSDKMSMFNQLSRYWIAESYYRNDQYDKAIELYTELYNISALYKMPEGNLIPFNIAYCYFMEGDYSSASRWFREYLDAGDAEYAKEAALRYADCLFMLSDYAGAAGAYDAVIEKYFDVNDIYPYYRAAVSYGLEGDNARKISLLENTGKASPSADFYSEALFELGRSYVAAEDAAKASAVFNRLIGTTSDSTYMARSMIELGMLSRNAEDTDKALEYFKKVVEEFPRSGYADDALLAVESVYQSMNEPEKYLAYIDRIGKSSVKTEVEKEIMIFNAAEQIYLSGNYQRALASLQSYMDKYPMGSRYSQAEFYLAESYRQTGQPEKACGHYGNVAKDGDGSFKEIAMLEFSRLSYDLQRYEDALSGYTSLRKSALLDDNRHEALAGMMRSAFRARKFTDALELASEVKADGSYGADTVREADWISAKSYLATSRREEAFRIFGELARDPMSAEGAEAAWMIIQDCYDRGEFSDVENKVYSFSDSGTGQTYWLAKAFIVLGDAFVERGDYSQAMATFQSISDGYSPLPGGDDILDNVKMRIYRLEELIKLKEAADSAAV</sequence>
<dbReference type="SUPFAM" id="SSF48452">
    <property type="entry name" value="TPR-like"/>
    <property type="match status" value="4"/>
</dbReference>
<reference evidence="4" key="1">
    <citation type="submission" date="2020-10" db="EMBL/GenBank/DDBJ databases">
        <authorList>
            <person name="Gilroy R."/>
        </authorList>
    </citation>
    <scope>NUCLEOTIDE SEQUENCE</scope>
    <source>
        <strain evidence="4">B2-22910</strain>
    </source>
</reference>
<dbReference type="SMART" id="SM00028">
    <property type="entry name" value="TPR"/>
    <property type="match status" value="5"/>
</dbReference>
<proteinExistence type="predicted"/>
<dbReference type="InterPro" id="IPR051012">
    <property type="entry name" value="CellSynth/LPSAsmb/PSIAsmb"/>
</dbReference>